<evidence type="ECO:0000256" key="6">
    <source>
        <dbReference type="PIRNR" id="PIRNR006743"/>
    </source>
</evidence>
<reference evidence="13" key="1">
    <citation type="submission" date="2022-06" db="EMBL/GenBank/DDBJ databases">
        <authorList>
            <consortium name="SYNGENTA / RWTH Aachen University"/>
        </authorList>
    </citation>
    <scope>NUCLEOTIDE SEQUENCE</scope>
</reference>
<dbReference type="InterPro" id="IPR041106">
    <property type="entry name" value="XRN1_D2_D3"/>
</dbReference>
<dbReference type="GO" id="GO:0004534">
    <property type="term" value="F:5'-3' RNA exonuclease activity"/>
    <property type="evidence" value="ECO:0007669"/>
    <property type="project" value="UniProtKB-ARBA"/>
</dbReference>
<keyword evidence="5 6" id="KW-0269">Exonuclease</keyword>
<dbReference type="Pfam" id="PF18334">
    <property type="entry name" value="XRN1_D2_D3"/>
    <property type="match status" value="1"/>
</dbReference>
<feature type="compositionally biased region" description="Basic residues" evidence="7">
    <location>
        <begin position="1515"/>
        <end position="1525"/>
    </location>
</feature>
<feature type="compositionally biased region" description="Basic and acidic residues" evidence="7">
    <location>
        <begin position="1484"/>
        <end position="1514"/>
    </location>
</feature>
<dbReference type="FunFam" id="3.40.50.12390:FF:000002">
    <property type="entry name" value="5'-3' exoribonuclease 1"/>
    <property type="match status" value="1"/>
</dbReference>
<dbReference type="Pfam" id="PF18332">
    <property type="entry name" value="XRN1_D1"/>
    <property type="match status" value="1"/>
</dbReference>
<evidence type="ECO:0000259" key="9">
    <source>
        <dbReference type="Pfam" id="PF17846"/>
    </source>
</evidence>
<feature type="domain" description="Xrn1 helical" evidence="9">
    <location>
        <begin position="264"/>
        <end position="684"/>
    </location>
</feature>
<accession>A0AAV0BEJ2</accession>
<dbReference type="EMBL" id="CALTRL010005689">
    <property type="protein sequence ID" value="CAH7684839.1"/>
    <property type="molecule type" value="Genomic_DNA"/>
</dbReference>
<evidence type="ECO:0000256" key="1">
    <source>
        <dbReference type="ARBA" id="ARBA00006994"/>
    </source>
</evidence>
<protein>
    <recommendedName>
        <fullName evidence="6">5'-3' exoribonuclease 1</fullName>
        <ecNumber evidence="6">3.1.13.-</ecNumber>
    </recommendedName>
</protein>
<evidence type="ECO:0000313" key="13">
    <source>
        <dbReference type="EMBL" id="CAH7684839.1"/>
    </source>
</evidence>
<evidence type="ECO:0000259" key="10">
    <source>
        <dbReference type="Pfam" id="PF18129"/>
    </source>
</evidence>
<evidence type="ECO:0000256" key="2">
    <source>
        <dbReference type="ARBA" id="ARBA00022664"/>
    </source>
</evidence>
<evidence type="ECO:0000256" key="3">
    <source>
        <dbReference type="ARBA" id="ARBA00022722"/>
    </source>
</evidence>
<dbReference type="CDD" id="cd18673">
    <property type="entry name" value="PIN_XRN1-2-like"/>
    <property type="match status" value="1"/>
</dbReference>
<evidence type="ECO:0000313" key="14">
    <source>
        <dbReference type="Proteomes" id="UP001153365"/>
    </source>
</evidence>
<comment type="similarity">
    <text evidence="1">Belongs to the 5'-3' exonuclease family. XRN2/RAT1 subfamily.</text>
</comment>
<dbReference type="InterPro" id="IPR041412">
    <property type="entry name" value="Xrn1_helical"/>
</dbReference>
<dbReference type="InterPro" id="IPR040992">
    <property type="entry name" value="XRN1_D1"/>
</dbReference>
<evidence type="ECO:0000259" key="8">
    <source>
        <dbReference type="Pfam" id="PF03159"/>
    </source>
</evidence>
<feature type="compositionally biased region" description="Basic and acidic residues" evidence="7">
    <location>
        <begin position="1327"/>
        <end position="1340"/>
    </location>
</feature>
<dbReference type="InterPro" id="IPR014722">
    <property type="entry name" value="Rib_uL2_dom2"/>
</dbReference>
<keyword evidence="3 6" id="KW-0540">Nuclease</keyword>
<dbReference type="GO" id="GO:0003723">
    <property type="term" value="F:RNA binding"/>
    <property type="evidence" value="ECO:0007669"/>
    <property type="project" value="UniProtKB-KW"/>
</dbReference>
<keyword evidence="14" id="KW-1185">Reference proteome</keyword>
<evidence type="ECO:0000256" key="7">
    <source>
        <dbReference type="SAM" id="MobiDB-lite"/>
    </source>
</evidence>
<name>A0AAV0BEJ2_PHAPC</name>
<keyword evidence="6" id="KW-0963">Cytoplasm</keyword>
<dbReference type="Gene3D" id="2.30.30.30">
    <property type="match status" value="1"/>
</dbReference>
<dbReference type="Proteomes" id="UP001153365">
    <property type="component" value="Unassembled WGS sequence"/>
</dbReference>
<feature type="domain" description="5'-3' exoribonuclease 1 SH3-like" evidence="10">
    <location>
        <begin position="1167"/>
        <end position="1233"/>
    </location>
</feature>
<dbReference type="Gene3D" id="2.170.260.40">
    <property type="match status" value="1"/>
</dbReference>
<dbReference type="GO" id="GO:0006397">
    <property type="term" value="P:mRNA processing"/>
    <property type="evidence" value="ECO:0007669"/>
    <property type="project" value="UniProtKB-KW"/>
</dbReference>
<dbReference type="InterPro" id="IPR016494">
    <property type="entry name" value="5_3_exoribonuclease_1"/>
</dbReference>
<sequence length="1533" mass="174239">MSERYPFVLQLVEENRIPQFDNLYLDMNGIIHNCSHPNDGNAHFRITEEEIILGIFSYVEHLFSLVKPQKLFFLAVDGVAPRAKMNQQRSRRFRTAKEAKELIDKAIKNGEKLPTGEVFDSNCITPGSPFMARLSEQIKYFLNKKVSDDASWRDVHVIFSGHDVPGEGEHKIMEYIRLSKAQPDYDANIRHCLYGLDADLIMLGLLSHDPHFCLLREEVTFGSHKKSNTKGLGSQQFYLLHISLVREYLDLEFKTLKNDARVNYDLERIIDDFILLCIFVGNDFVPHLPGLHINEGALGILFGIYKKILPEAGGYLNESGTLNTRRLQLILNELVQLEHDSFKHEFADSQWFDSKQLTKVQRADEKINSNKRSVLSSQQASLLNKVERFVKCYAHLIDRDEARLSFPASYPAKDRKFLRELASELTLIISFDEFDDDGVPLITLRFDLESKDQIDCWKNPVEDMMDDLEIDEPGENVNTQNRYLEQAQKVFERYKSMSIEDEFDEEKFDKAEAVKLDSAVRQWKKNYYSEKVEIDFDEPEELDRLTYSYVEGLQWVLHYYYDGVASWSWFYPYHYSPKISDLNHVDTYEFNFELGEPFKPFEQLMGVLPELSSAHIPPAFRPLMTDPDSPIIDMFPSEFETDLNGKKQAWEAIVKIPFIDQDRLLNAMKRNYHKLNEEEKKRNEFGPSWSFRHDSSCSISYPSSLPGFFPDLHNCHSLMTKYDLPTLGGLRLIKGLCEGVLLGKDTIAGFPSLYNLSHVGNLDFHGVKIHQSESKGETVVVSLENPYQGIKTEDLAMSLVGNQVYVNYPFLQEARVIALSDDLFRYTIDPLTKRTQGVPHNRTISWKRTAESLEYEYSKKAGTVIGPVEVIVHTRKLKCLKRMDDGALVKVFEDVESDYALQTVVTHVSSEDPRFMEKGALTVEEEFPKDSKVFFLGILQYGAPAQVIGHSNGKIALKITYFSNDKKESWAFKSQLAKMVGESYFPSFVVSKRLGMKSLTLSKITSSVMITLPNSDEKLNIGLNLKFEAKSQKVLGYSRKSENGWEYSETAVNLIAEYKSLFPEVIQKLDYSLGHDVTSAEDFFTVDLNERISAIKTWVKKKGVRDFEKVSLFADVLDSKAIAQIELISEKFLVGRKTETMKQAIIKNVPRNAILKPAHAIERLREQNFVLGDRVTMASDSGTVPISARGTVVGITDKMVEVVFDGPFIGGTSLNNRCTMYRGAIVSPSVILNISSPQYIQSIGRGPGDARDEKGVQGSTTGGIGLQFTKGRAIQPALQLRNNNESLNYKAATTRSVPFESKNNSRGGYQVRVLTGSSSRTPHSRQHGSETKKLESNNHEDRTNDLKAILQPNQQGTSSVRGAWNNRQRGWRAGHTGNGHLTYQQQALADYDSYNNNRKNDNNGDNYFHNQQSSSYNDRGSFGMTVRGRGASGGNSNKSTIQPTGRDPQSDPGEEAISPEKLILRNQNQKSRGDQNNQIRIHNRKDDDQNLNIKAEERWGGDDVSRGYQHENFRGRVRGRGRGRGVKSNDQGW</sequence>
<dbReference type="PANTHER" id="PTHR12341:SF7">
    <property type="entry name" value="5'-3' EXORIBONUCLEASE 1"/>
    <property type="match status" value="1"/>
</dbReference>
<dbReference type="GO" id="GO:0016075">
    <property type="term" value="P:rRNA catabolic process"/>
    <property type="evidence" value="ECO:0007669"/>
    <property type="project" value="TreeGrafter"/>
</dbReference>
<dbReference type="InterPro" id="IPR004859">
    <property type="entry name" value="Xrn1_N"/>
</dbReference>
<feature type="domain" description="Xrn1 N-terminal" evidence="8">
    <location>
        <begin position="1"/>
        <end position="218"/>
    </location>
</feature>
<feature type="region of interest" description="Disordered" evidence="7">
    <location>
        <begin position="1244"/>
        <end position="1264"/>
    </location>
</feature>
<dbReference type="InterPro" id="IPR027073">
    <property type="entry name" value="5_3_exoribonuclease"/>
</dbReference>
<feature type="region of interest" description="Disordered" evidence="7">
    <location>
        <begin position="1393"/>
        <end position="1533"/>
    </location>
</feature>
<comment type="function">
    <text evidence="6">Multifunctional protein that exhibits several independent functions at different levels of the cellular processes. 5'-3' exonuclease component of the nonsense-mediated mRNA decay (NMD) which is a highly conserved mRNA degradation pathway, an RNA surveillance system whose role is to identify and rid cells of mRNA with premature termination codons and thus prevents accumulation of potentially harmful truncated proteins.</text>
</comment>
<dbReference type="InterPro" id="IPR047008">
    <property type="entry name" value="XRN1_SH3_sf"/>
</dbReference>
<evidence type="ECO:0000256" key="5">
    <source>
        <dbReference type="ARBA" id="ARBA00022839"/>
    </source>
</evidence>
<comment type="caution">
    <text evidence="13">The sequence shown here is derived from an EMBL/GenBank/DDBJ whole genome shotgun (WGS) entry which is preliminary data.</text>
</comment>
<feature type="region of interest" description="Disordered" evidence="7">
    <location>
        <begin position="1315"/>
        <end position="1340"/>
    </location>
</feature>
<dbReference type="Gene3D" id="3.40.50.12390">
    <property type="match status" value="2"/>
</dbReference>
<feature type="domain" description="Exoribonuclease Xrn1 D2/D3" evidence="12">
    <location>
        <begin position="923"/>
        <end position="1147"/>
    </location>
</feature>
<dbReference type="GO" id="GO:0000184">
    <property type="term" value="P:nuclear-transcribed mRNA catabolic process, nonsense-mediated decay"/>
    <property type="evidence" value="ECO:0007669"/>
    <property type="project" value="UniProtKB-KW"/>
</dbReference>
<dbReference type="InterPro" id="IPR041385">
    <property type="entry name" value="SH3_12"/>
</dbReference>
<dbReference type="GO" id="GO:0005737">
    <property type="term" value="C:cytoplasm"/>
    <property type="evidence" value="ECO:0007669"/>
    <property type="project" value="UniProtKB-SubCell"/>
</dbReference>
<keyword evidence="6" id="KW-0694">RNA-binding</keyword>
<dbReference type="CDD" id="cd09897">
    <property type="entry name" value="H3TH_FEN1-XPG-like"/>
    <property type="match status" value="1"/>
</dbReference>
<evidence type="ECO:0000259" key="12">
    <source>
        <dbReference type="Pfam" id="PF18334"/>
    </source>
</evidence>
<dbReference type="InterPro" id="IPR047007">
    <property type="entry name" value="XRN1_D1_sf"/>
</dbReference>
<feature type="compositionally biased region" description="Polar residues" evidence="7">
    <location>
        <begin position="1408"/>
        <end position="1418"/>
    </location>
</feature>
<evidence type="ECO:0000256" key="4">
    <source>
        <dbReference type="ARBA" id="ARBA00022801"/>
    </source>
</evidence>
<dbReference type="GO" id="GO:0005634">
    <property type="term" value="C:nucleus"/>
    <property type="evidence" value="ECO:0007669"/>
    <property type="project" value="TreeGrafter"/>
</dbReference>
<dbReference type="FunFam" id="1.25.40.1050:FF:000002">
    <property type="entry name" value="5'-3' exoribonuclease"/>
    <property type="match status" value="1"/>
</dbReference>
<gene>
    <name evidence="13" type="ORF">PPACK8108_LOCUS19267</name>
</gene>
<dbReference type="PIRSF" id="PIRSF006743">
    <property type="entry name" value="Exonuclease_Xnr1"/>
    <property type="match status" value="1"/>
</dbReference>
<organism evidence="13 14">
    <name type="scientific">Phakopsora pachyrhizi</name>
    <name type="common">Asian soybean rust disease fungus</name>
    <dbReference type="NCBI Taxonomy" id="170000"/>
    <lineage>
        <taxon>Eukaryota</taxon>
        <taxon>Fungi</taxon>
        <taxon>Dikarya</taxon>
        <taxon>Basidiomycota</taxon>
        <taxon>Pucciniomycotina</taxon>
        <taxon>Pucciniomycetes</taxon>
        <taxon>Pucciniales</taxon>
        <taxon>Phakopsoraceae</taxon>
        <taxon>Phakopsora</taxon>
    </lineage>
</organism>
<keyword evidence="6" id="KW-0866">Nonsense-mediated mRNA decay</keyword>
<dbReference type="EC" id="3.1.13.-" evidence="6"/>
<dbReference type="Pfam" id="PF17846">
    <property type="entry name" value="XRN_M"/>
    <property type="match status" value="1"/>
</dbReference>
<dbReference type="Pfam" id="PF18129">
    <property type="entry name" value="SH3_12"/>
    <property type="match status" value="1"/>
</dbReference>
<proteinExistence type="inferred from homology"/>
<evidence type="ECO:0000259" key="11">
    <source>
        <dbReference type="Pfam" id="PF18332"/>
    </source>
</evidence>
<dbReference type="Gene3D" id="2.30.30.750">
    <property type="match status" value="1"/>
</dbReference>
<feature type="compositionally biased region" description="Polar residues" evidence="7">
    <location>
        <begin position="1434"/>
        <end position="1443"/>
    </location>
</feature>
<dbReference type="Pfam" id="PF03159">
    <property type="entry name" value="XRN_N"/>
    <property type="match status" value="1"/>
</dbReference>
<feature type="compositionally biased region" description="Low complexity" evidence="7">
    <location>
        <begin position="1393"/>
        <end position="1407"/>
    </location>
</feature>
<comment type="subcellular location">
    <subcellularLocation>
        <location evidence="6">Cytoplasm</location>
    </subcellularLocation>
</comment>
<keyword evidence="2" id="KW-0507">mRNA processing</keyword>
<dbReference type="PANTHER" id="PTHR12341">
    <property type="entry name" value="5'-&gt;3' EXORIBONUCLEASE"/>
    <property type="match status" value="1"/>
</dbReference>
<feature type="domain" description="5'-3' exoribonuclease 1 D1" evidence="11">
    <location>
        <begin position="735"/>
        <end position="918"/>
    </location>
</feature>
<dbReference type="Gene3D" id="1.25.40.1050">
    <property type="match status" value="1"/>
</dbReference>
<feature type="compositionally biased region" description="Polar residues" evidence="7">
    <location>
        <begin position="1465"/>
        <end position="1480"/>
    </location>
</feature>
<keyword evidence="4 6" id="KW-0378">Hydrolase</keyword>